<dbReference type="GO" id="GO:0006310">
    <property type="term" value="P:DNA recombination"/>
    <property type="evidence" value="ECO:0007669"/>
    <property type="project" value="TreeGrafter"/>
</dbReference>
<dbReference type="GO" id="GO:0006281">
    <property type="term" value="P:DNA repair"/>
    <property type="evidence" value="ECO:0007669"/>
    <property type="project" value="TreeGrafter"/>
</dbReference>
<dbReference type="AlphaFoldDB" id="A0A4V1BZQ2"/>
<reference evidence="4 5" key="1">
    <citation type="submission" date="2019-03" db="EMBL/GenBank/DDBJ databases">
        <title>Efficiently degradation of phenoxyalkanoic acid herbicides by Cupriavidus oxalaticus strain X32.</title>
        <authorList>
            <person name="Sheng X."/>
        </authorList>
    </citation>
    <scope>NUCLEOTIDE SEQUENCE [LARGE SCALE GENOMIC DNA]</scope>
    <source>
        <strain evidence="4 5">X32</strain>
        <plasmid evidence="4 5">unnamed2</plasmid>
    </source>
</reference>
<dbReference type="Pfam" id="PF01396">
    <property type="entry name" value="Zn_ribbon_Top1"/>
    <property type="match status" value="1"/>
</dbReference>
<feature type="domain" description="Topo IA-type catalytic" evidence="3">
    <location>
        <begin position="1"/>
        <end position="139"/>
    </location>
</feature>
<evidence type="ECO:0000313" key="5">
    <source>
        <dbReference type="Proteomes" id="UP000295294"/>
    </source>
</evidence>
<evidence type="ECO:0000259" key="3">
    <source>
        <dbReference type="PROSITE" id="PS52039"/>
    </source>
</evidence>
<keyword evidence="4" id="KW-0614">Plasmid</keyword>
<accession>A0A4V1BZQ2</accession>
<dbReference type="GO" id="GO:0003677">
    <property type="term" value="F:DNA binding"/>
    <property type="evidence" value="ECO:0007669"/>
    <property type="project" value="InterPro"/>
</dbReference>
<dbReference type="SUPFAM" id="SSF56712">
    <property type="entry name" value="Prokaryotic type I DNA topoisomerase"/>
    <property type="match status" value="1"/>
</dbReference>
<proteinExistence type="predicted"/>
<sequence>MTYTVGQRLSGGRARLRAAETTPPRRYNDGTLISAMTNIHRFVTNEADRRILRDTRGIGTERTRDAIIETLKARGYLKAVKGELHPTDAGIELIEKLPPELRDPVTTAKWEMALGLIAEGKMPAASFDDMIRKMCRALVDGMKGVKFDLSKMGAQQDADTKPRSEIDQSLPGHGVACPKCGKGTMTGRRLASGKKLVSCSAYPACKHTTWID</sequence>
<keyword evidence="1" id="KW-0413">Isomerase</keyword>
<protein>
    <recommendedName>
        <fullName evidence="3">Topo IA-type catalytic domain-containing protein</fullName>
    </recommendedName>
</protein>
<dbReference type="Proteomes" id="UP000295294">
    <property type="component" value="Plasmid unnamed2"/>
</dbReference>
<dbReference type="GO" id="GO:0043597">
    <property type="term" value="C:cytoplasmic replication fork"/>
    <property type="evidence" value="ECO:0007669"/>
    <property type="project" value="TreeGrafter"/>
</dbReference>
<dbReference type="GO" id="GO:0006265">
    <property type="term" value="P:DNA topological change"/>
    <property type="evidence" value="ECO:0007669"/>
    <property type="project" value="InterPro"/>
</dbReference>
<dbReference type="InterPro" id="IPR013497">
    <property type="entry name" value="Topo_IA_cen"/>
</dbReference>
<geneLocation type="plasmid" evidence="4">
    <name>unnamed2</name>
</geneLocation>
<dbReference type="RefSeq" id="WP_116298405.1">
    <property type="nucleotide sequence ID" value="NZ_CP038637.1"/>
</dbReference>
<dbReference type="KEGG" id="cox:E0W60_33820"/>
<evidence type="ECO:0000256" key="2">
    <source>
        <dbReference type="SAM" id="MobiDB-lite"/>
    </source>
</evidence>
<dbReference type="EMBL" id="CP038637">
    <property type="protein sequence ID" value="QBY56112.1"/>
    <property type="molecule type" value="Genomic_DNA"/>
</dbReference>
<dbReference type="InterPro" id="IPR013824">
    <property type="entry name" value="Topo_IA_cen_sub1"/>
</dbReference>
<dbReference type="OrthoDB" id="8968358at2"/>
<dbReference type="PROSITE" id="PS52039">
    <property type="entry name" value="TOPO_IA_2"/>
    <property type="match status" value="1"/>
</dbReference>
<dbReference type="PANTHER" id="PTHR11390">
    <property type="entry name" value="PROKARYOTIC DNA TOPOISOMERASE"/>
    <property type="match status" value="1"/>
</dbReference>
<evidence type="ECO:0000256" key="1">
    <source>
        <dbReference type="ARBA" id="ARBA00023235"/>
    </source>
</evidence>
<dbReference type="InterPro" id="IPR023405">
    <property type="entry name" value="Topo_IA_core_domain"/>
</dbReference>
<dbReference type="Gene3D" id="3.30.65.10">
    <property type="entry name" value="Bacterial Topoisomerase I, domain 1"/>
    <property type="match status" value="1"/>
</dbReference>
<feature type="region of interest" description="Disordered" evidence="2">
    <location>
        <begin position="1"/>
        <end position="27"/>
    </location>
</feature>
<dbReference type="GO" id="GO:0003917">
    <property type="term" value="F:DNA topoisomerase type I (single strand cut, ATP-independent) activity"/>
    <property type="evidence" value="ECO:0007669"/>
    <property type="project" value="InterPro"/>
</dbReference>
<evidence type="ECO:0000313" key="4">
    <source>
        <dbReference type="EMBL" id="QBY56112.1"/>
    </source>
</evidence>
<dbReference type="Gene3D" id="1.10.460.10">
    <property type="entry name" value="Topoisomerase I, domain 2"/>
    <property type="match status" value="1"/>
</dbReference>
<dbReference type="InterPro" id="IPR000380">
    <property type="entry name" value="Topo_IA"/>
</dbReference>
<dbReference type="Gene3D" id="2.70.20.10">
    <property type="entry name" value="Topoisomerase I, domain 3"/>
    <property type="match status" value="1"/>
</dbReference>
<dbReference type="InterPro" id="IPR013498">
    <property type="entry name" value="Topo_IA_Znf"/>
</dbReference>
<dbReference type="PANTHER" id="PTHR11390:SF21">
    <property type="entry name" value="DNA TOPOISOMERASE 3-ALPHA"/>
    <property type="match status" value="1"/>
</dbReference>
<dbReference type="InterPro" id="IPR013825">
    <property type="entry name" value="Topo_IA_cen_sub2"/>
</dbReference>
<dbReference type="Pfam" id="PF01131">
    <property type="entry name" value="Topoisom_bac"/>
    <property type="match status" value="1"/>
</dbReference>
<gene>
    <name evidence="4" type="ORF">E0W60_33820</name>
</gene>
<organism evidence="4 5">
    <name type="scientific">Cupriavidus oxalaticus</name>
    <dbReference type="NCBI Taxonomy" id="96344"/>
    <lineage>
        <taxon>Bacteria</taxon>
        <taxon>Pseudomonadati</taxon>
        <taxon>Pseudomonadota</taxon>
        <taxon>Betaproteobacteria</taxon>
        <taxon>Burkholderiales</taxon>
        <taxon>Burkholderiaceae</taxon>
        <taxon>Cupriavidus</taxon>
    </lineage>
</organism>
<name>A0A4V1BZQ2_9BURK</name>